<comment type="caution">
    <text evidence="2">The sequence shown here is derived from an EMBL/GenBank/DDBJ whole genome shotgun (WGS) entry which is preliminary data.</text>
</comment>
<feature type="region of interest" description="Disordered" evidence="1">
    <location>
        <begin position="1"/>
        <end position="103"/>
    </location>
</feature>
<evidence type="ECO:0000313" key="3">
    <source>
        <dbReference type="Proteomes" id="UP001218188"/>
    </source>
</evidence>
<dbReference type="AlphaFoldDB" id="A0AAD6T7L6"/>
<protein>
    <submittedName>
        <fullName evidence="2">Uncharacterized protein</fullName>
    </submittedName>
</protein>
<proteinExistence type="predicted"/>
<evidence type="ECO:0000256" key="1">
    <source>
        <dbReference type="SAM" id="MobiDB-lite"/>
    </source>
</evidence>
<keyword evidence="3" id="KW-1185">Reference proteome</keyword>
<evidence type="ECO:0000313" key="2">
    <source>
        <dbReference type="EMBL" id="KAJ7041311.1"/>
    </source>
</evidence>
<reference evidence="2" key="1">
    <citation type="submission" date="2023-03" db="EMBL/GenBank/DDBJ databases">
        <title>Massive genome expansion in bonnet fungi (Mycena s.s.) driven by repeated elements and novel gene families across ecological guilds.</title>
        <authorList>
            <consortium name="Lawrence Berkeley National Laboratory"/>
            <person name="Harder C.B."/>
            <person name="Miyauchi S."/>
            <person name="Viragh M."/>
            <person name="Kuo A."/>
            <person name="Thoen E."/>
            <person name="Andreopoulos B."/>
            <person name="Lu D."/>
            <person name="Skrede I."/>
            <person name="Drula E."/>
            <person name="Henrissat B."/>
            <person name="Morin E."/>
            <person name="Kohler A."/>
            <person name="Barry K."/>
            <person name="LaButti K."/>
            <person name="Morin E."/>
            <person name="Salamov A."/>
            <person name="Lipzen A."/>
            <person name="Mereny Z."/>
            <person name="Hegedus B."/>
            <person name="Baldrian P."/>
            <person name="Stursova M."/>
            <person name="Weitz H."/>
            <person name="Taylor A."/>
            <person name="Grigoriev I.V."/>
            <person name="Nagy L.G."/>
            <person name="Martin F."/>
            <person name="Kauserud H."/>
        </authorList>
    </citation>
    <scope>NUCLEOTIDE SEQUENCE</scope>
    <source>
        <strain evidence="2">CBHHK200</strain>
    </source>
</reference>
<feature type="compositionally biased region" description="Acidic residues" evidence="1">
    <location>
        <begin position="1"/>
        <end position="14"/>
    </location>
</feature>
<feature type="compositionally biased region" description="Low complexity" evidence="1">
    <location>
        <begin position="68"/>
        <end position="80"/>
    </location>
</feature>
<dbReference type="EMBL" id="JARJCM010000017">
    <property type="protein sequence ID" value="KAJ7041311.1"/>
    <property type="molecule type" value="Genomic_DNA"/>
</dbReference>
<name>A0AAD6T7L6_9AGAR</name>
<feature type="compositionally biased region" description="Gly residues" evidence="1">
    <location>
        <begin position="22"/>
        <end position="32"/>
    </location>
</feature>
<accession>A0AAD6T7L6</accession>
<feature type="compositionally biased region" description="Acidic residues" evidence="1">
    <location>
        <begin position="57"/>
        <end position="66"/>
    </location>
</feature>
<feature type="compositionally biased region" description="Basic and acidic residues" evidence="1">
    <location>
        <begin position="83"/>
        <end position="93"/>
    </location>
</feature>
<gene>
    <name evidence="2" type="ORF">C8F04DRAFT_1302116</name>
</gene>
<sequence length="161" mass="17825">MNDTEDISDNDSDFGDTAGLFPSGGGSFGGDLLGDDYTQEDLNYISEEASDTGFQSDSDDEEDDLIAMDHAAAADAQVGDGWEPPRPEPHVHDEDSEMDEVPAHPATTTARKIAEDRFHEKPEIVKFPSARRVGRRHRLYGWDGARKRHPVPRRLGIGFEK</sequence>
<organism evidence="2 3">
    <name type="scientific">Mycena alexandri</name>
    <dbReference type="NCBI Taxonomy" id="1745969"/>
    <lineage>
        <taxon>Eukaryota</taxon>
        <taxon>Fungi</taxon>
        <taxon>Dikarya</taxon>
        <taxon>Basidiomycota</taxon>
        <taxon>Agaricomycotina</taxon>
        <taxon>Agaricomycetes</taxon>
        <taxon>Agaricomycetidae</taxon>
        <taxon>Agaricales</taxon>
        <taxon>Marasmiineae</taxon>
        <taxon>Mycenaceae</taxon>
        <taxon>Mycena</taxon>
    </lineage>
</organism>
<dbReference type="Proteomes" id="UP001218188">
    <property type="component" value="Unassembled WGS sequence"/>
</dbReference>